<dbReference type="Gene3D" id="1.10.287.130">
    <property type="match status" value="1"/>
</dbReference>
<evidence type="ECO:0000256" key="7">
    <source>
        <dbReference type="ARBA" id="ARBA00022741"/>
    </source>
</evidence>
<feature type="domain" description="Histidine kinase" evidence="13">
    <location>
        <begin position="374"/>
        <end position="584"/>
    </location>
</feature>
<dbReference type="SMART" id="SM00304">
    <property type="entry name" value="HAMP"/>
    <property type="match status" value="1"/>
</dbReference>
<dbReference type="Gene3D" id="6.10.340.10">
    <property type="match status" value="1"/>
</dbReference>
<dbReference type="PRINTS" id="PR00344">
    <property type="entry name" value="BCTRLSENSOR"/>
</dbReference>
<dbReference type="SMART" id="SM00387">
    <property type="entry name" value="HATPase_c"/>
    <property type="match status" value="1"/>
</dbReference>
<evidence type="ECO:0000259" key="13">
    <source>
        <dbReference type="PROSITE" id="PS50109"/>
    </source>
</evidence>
<dbReference type="InterPro" id="IPR003661">
    <property type="entry name" value="HisK_dim/P_dom"/>
</dbReference>
<evidence type="ECO:0000256" key="9">
    <source>
        <dbReference type="ARBA" id="ARBA00022840"/>
    </source>
</evidence>
<name>A0ABV5VQ40_9BACL</name>
<proteinExistence type="predicted"/>
<dbReference type="EMBL" id="JBHMAG010000003">
    <property type="protein sequence ID" value="MFB9750369.1"/>
    <property type="molecule type" value="Genomic_DNA"/>
</dbReference>
<keyword evidence="8 15" id="KW-0418">Kinase</keyword>
<evidence type="ECO:0000313" key="16">
    <source>
        <dbReference type="Proteomes" id="UP001589619"/>
    </source>
</evidence>
<dbReference type="PROSITE" id="PS50885">
    <property type="entry name" value="HAMP"/>
    <property type="match status" value="1"/>
</dbReference>
<dbReference type="PROSITE" id="PS50109">
    <property type="entry name" value="HIS_KIN"/>
    <property type="match status" value="1"/>
</dbReference>
<evidence type="ECO:0000256" key="3">
    <source>
        <dbReference type="ARBA" id="ARBA00012438"/>
    </source>
</evidence>
<protein>
    <recommendedName>
        <fullName evidence="3">histidine kinase</fullName>
        <ecNumber evidence="3">2.7.13.3</ecNumber>
    </recommendedName>
</protein>
<dbReference type="InterPro" id="IPR004358">
    <property type="entry name" value="Sig_transdc_His_kin-like_C"/>
</dbReference>
<evidence type="ECO:0000256" key="1">
    <source>
        <dbReference type="ARBA" id="ARBA00000085"/>
    </source>
</evidence>
<comment type="catalytic activity">
    <reaction evidence="1">
        <text>ATP + protein L-histidine = ADP + protein N-phospho-L-histidine.</text>
        <dbReference type="EC" id="2.7.13.3"/>
    </reaction>
</comment>
<dbReference type="EC" id="2.7.13.3" evidence="3"/>
<evidence type="ECO:0000256" key="10">
    <source>
        <dbReference type="ARBA" id="ARBA00023012"/>
    </source>
</evidence>
<evidence type="ECO:0000259" key="14">
    <source>
        <dbReference type="PROSITE" id="PS50885"/>
    </source>
</evidence>
<dbReference type="PANTHER" id="PTHR45453">
    <property type="entry name" value="PHOSPHATE REGULON SENSOR PROTEIN PHOR"/>
    <property type="match status" value="1"/>
</dbReference>
<keyword evidence="16" id="KW-1185">Reference proteome</keyword>
<dbReference type="InterPro" id="IPR036890">
    <property type="entry name" value="HATPase_C_sf"/>
</dbReference>
<keyword evidence="6" id="KW-0808">Transferase</keyword>
<dbReference type="SUPFAM" id="SSF47384">
    <property type="entry name" value="Homodimeric domain of signal transducing histidine kinase"/>
    <property type="match status" value="1"/>
</dbReference>
<keyword evidence="9" id="KW-0067">ATP-binding</keyword>
<dbReference type="InterPro" id="IPR050351">
    <property type="entry name" value="BphY/WalK/GraS-like"/>
</dbReference>
<dbReference type="PANTHER" id="PTHR45453:SF3">
    <property type="entry name" value="HISTIDINE KINASE"/>
    <property type="match status" value="1"/>
</dbReference>
<feature type="transmembrane region" description="Helical" evidence="12">
    <location>
        <begin position="7"/>
        <end position="27"/>
    </location>
</feature>
<dbReference type="RefSeq" id="WP_344907384.1">
    <property type="nucleotide sequence ID" value="NZ_BAAAYO010000005.1"/>
</dbReference>
<evidence type="ECO:0000256" key="2">
    <source>
        <dbReference type="ARBA" id="ARBA00004651"/>
    </source>
</evidence>
<dbReference type="InterPro" id="IPR005467">
    <property type="entry name" value="His_kinase_dom"/>
</dbReference>
<keyword evidence="7" id="KW-0547">Nucleotide-binding</keyword>
<comment type="subcellular location">
    <subcellularLocation>
        <location evidence="2">Cell membrane</location>
        <topology evidence="2">Multi-pass membrane protein</topology>
    </subcellularLocation>
</comment>
<dbReference type="InterPro" id="IPR003594">
    <property type="entry name" value="HATPase_dom"/>
</dbReference>
<dbReference type="InterPro" id="IPR036097">
    <property type="entry name" value="HisK_dim/P_sf"/>
</dbReference>
<comment type="caution">
    <text evidence="15">The sequence shown here is derived from an EMBL/GenBank/DDBJ whole genome shotgun (WGS) entry which is preliminary data.</text>
</comment>
<dbReference type="Proteomes" id="UP001589619">
    <property type="component" value="Unassembled WGS sequence"/>
</dbReference>
<dbReference type="Pfam" id="PF00512">
    <property type="entry name" value="HisKA"/>
    <property type="match status" value="1"/>
</dbReference>
<dbReference type="Gene3D" id="3.30.565.10">
    <property type="entry name" value="Histidine kinase-like ATPase, C-terminal domain"/>
    <property type="match status" value="1"/>
</dbReference>
<dbReference type="GO" id="GO:0016301">
    <property type="term" value="F:kinase activity"/>
    <property type="evidence" value="ECO:0007669"/>
    <property type="project" value="UniProtKB-KW"/>
</dbReference>
<evidence type="ECO:0000256" key="11">
    <source>
        <dbReference type="ARBA" id="ARBA00023136"/>
    </source>
</evidence>
<accession>A0ABV5VQ40</accession>
<dbReference type="SUPFAM" id="SSF55874">
    <property type="entry name" value="ATPase domain of HSP90 chaperone/DNA topoisomerase II/histidine kinase"/>
    <property type="match status" value="1"/>
</dbReference>
<dbReference type="CDD" id="cd06225">
    <property type="entry name" value="HAMP"/>
    <property type="match status" value="1"/>
</dbReference>
<dbReference type="SUPFAM" id="SSF158472">
    <property type="entry name" value="HAMP domain-like"/>
    <property type="match status" value="1"/>
</dbReference>
<gene>
    <name evidence="15" type="ORF">ACFFNY_02185</name>
</gene>
<feature type="transmembrane region" description="Helical" evidence="12">
    <location>
        <begin position="272"/>
        <end position="291"/>
    </location>
</feature>
<keyword evidence="12" id="KW-1133">Transmembrane helix</keyword>
<evidence type="ECO:0000256" key="4">
    <source>
        <dbReference type="ARBA" id="ARBA00022475"/>
    </source>
</evidence>
<sequence>MRRRGVVVKLFAITASLFLLFYAIVLISQLTFFEQFYEHHKLSVLGKKLKTFSQQYTGLHGDKDGISREIATFINKNKSQLAILTPEGRTLYDNPFRIVIRQKDGHMVKISLSTFASAKGRELQAAKLKRGDRVEVEGFFEDDVARDWFYPVAIRKEGVTDIRGPEGIETPYPKERVTGEITEMLLPGLKQWNLRQGMLSLALEEWFPLSEAHSAILKNGDRIEEEWTDAWSGVRSFIAIQPIMRDGDLAELVFTFTSLQQISEAYDALQLFYIYIGIGGFALILLLSIVFSRIVSKPILSLNSVALRMAKLDFSAKSPIRRNDEIGSLSNSLNSLSEALDVTLLELKQANGQLREEMDRKQMIEHMQKEFMSNASHELKTPLSVVRGFAEGLKDGVGESKRDRYIEVILDETEKMEELVRDMLDLTKLESKTIKLRKSVFSISEMMEDIVDKLYHHLNEKELKVVTISANEQSVNADPVKIEQVLFNMMMNAIRHAVPGSEITVRIDSEQERVSVAIENEGEPIPDDQMDLIWERFFRGERSRNRKTGGTGLGLAIVKLILELHESRFGVVNTERGVSFYFDL</sequence>
<keyword evidence="4" id="KW-1003">Cell membrane</keyword>
<reference evidence="15 16" key="1">
    <citation type="submission" date="2024-09" db="EMBL/GenBank/DDBJ databases">
        <authorList>
            <person name="Sun Q."/>
            <person name="Mori K."/>
        </authorList>
    </citation>
    <scope>NUCLEOTIDE SEQUENCE [LARGE SCALE GENOMIC DNA]</scope>
    <source>
        <strain evidence="15 16">JCM 12520</strain>
    </source>
</reference>
<evidence type="ECO:0000256" key="12">
    <source>
        <dbReference type="SAM" id="Phobius"/>
    </source>
</evidence>
<dbReference type="Pfam" id="PF00672">
    <property type="entry name" value="HAMP"/>
    <property type="match status" value="1"/>
</dbReference>
<dbReference type="SMART" id="SM00388">
    <property type="entry name" value="HisKA"/>
    <property type="match status" value="1"/>
</dbReference>
<keyword evidence="5" id="KW-0597">Phosphoprotein</keyword>
<dbReference type="Pfam" id="PF02518">
    <property type="entry name" value="HATPase_c"/>
    <property type="match status" value="1"/>
</dbReference>
<dbReference type="CDD" id="cd00082">
    <property type="entry name" value="HisKA"/>
    <property type="match status" value="1"/>
</dbReference>
<keyword evidence="10" id="KW-0902">Two-component regulatory system</keyword>
<organism evidence="15 16">
    <name type="scientific">Paenibacillus hodogayensis</name>
    <dbReference type="NCBI Taxonomy" id="279208"/>
    <lineage>
        <taxon>Bacteria</taxon>
        <taxon>Bacillati</taxon>
        <taxon>Bacillota</taxon>
        <taxon>Bacilli</taxon>
        <taxon>Bacillales</taxon>
        <taxon>Paenibacillaceae</taxon>
        <taxon>Paenibacillus</taxon>
    </lineage>
</organism>
<evidence type="ECO:0000313" key="15">
    <source>
        <dbReference type="EMBL" id="MFB9750369.1"/>
    </source>
</evidence>
<keyword evidence="11 12" id="KW-0472">Membrane</keyword>
<evidence type="ECO:0000256" key="5">
    <source>
        <dbReference type="ARBA" id="ARBA00022553"/>
    </source>
</evidence>
<keyword evidence="12" id="KW-0812">Transmembrane</keyword>
<feature type="domain" description="HAMP" evidence="14">
    <location>
        <begin position="293"/>
        <end position="345"/>
    </location>
</feature>
<evidence type="ECO:0000256" key="8">
    <source>
        <dbReference type="ARBA" id="ARBA00022777"/>
    </source>
</evidence>
<evidence type="ECO:0000256" key="6">
    <source>
        <dbReference type="ARBA" id="ARBA00022679"/>
    </source>
</evidence>
<dbReference type="InterPro" id="IPR003660">
    <property type="entry name" value="HAMP_dom"/>
</dbReference>